<keyword evidence="2" id="KW-1185">Reference proteome</keyword>
<dbReference type="Gene3D" id="3.90.1300.10">
    <property type="entry name" value="Amidase signature (AS) domain"/>
    <property type="match status" value="1"/>
</dbReference>
<sequence>MQTAPHTTSLTGEANGIRVGIVKEGFGISGLSEADADVDEIVMAAAYRLEKVGCKVSQVSIPMHRDGLHIWTPIATEGATMLMVKGNSMGTNWICASAQ</sequence>
<dbReference type="SUPFAM" id="SSF75304">
    <property type="entry name" value="Amidase signature (AS) enzymes"/>
    <property type="match status" value="1"/>
</dbReference>
<organism evidence="1 2">
    <name type="scientific">Gloeocapsopsis crepidinum LEGE 06123</name>
    <dbReference type="NCBI Taxonomy" id="588587"/>
    <lineage>
        <taxon>Bacteria</taxon>
        <taxon>Bacillati</taxon>
        <taxon>Cyanobacteriota</taxon>
        <taxon>Cyanophyceae</taxon>
        <taxon>Oscillatoriophycideae</taxon>
        <taxon>Chroococcales</taxon>
        <taxon>Chroococcaceae</taxon>
        <taxon>Gloeocapsopsis</taxon>
    </lineage>
</organism>
<dbReference type="Proteomes" id="UP000651156">
    <property type="component" value="Unassembled WGS sequence"/>
</dbReference>
<evidence type="ECO:0000313" key="1">
    <source>
        <dbReference type="EMBL" id="MBE9193545.1"/>
    </source>
</evidence>
<protein>
    <recommendedName>
        <fullName evidence="3">Amidase</fullName>
    </recommendedName>
</protein>
<dbReference type="EMBL" id="JADEWN010000103">
    <property type="protein sequence ID" value="MBE9193545.1"/>
    <property type="molecule type" value="Genomic_DNA"/>
</dbReference>
<proteinExistence type="predicted"/>
<name>A0ABR9UYZ7_9CHRO</name>
<gene>
    <name evidence="1" type="ORF">IQ230_25085</name>
</gene>
<comment type="caution">
    <text evidence="1">The sequence shown here is derived from an EMBL/GenBank/DDBJ whole genome shotgun (WGS) entry which is preliminary data.</text>
</comment>
<dbReference type="InterPro" id="IPR036928">
    <property type="entry name" value="AS_sf"/>
</dbReference>
<accession>A0ABR9UYZ7</accession>
<evidence type="ECO:0000313" key="2">
    <source>
        <dbReference type="Proteomes" id="UP000651156"/>
    </source>
</evidence>
<reference evidence="1 2" key="1">
    <citation type="submission" date="2020-10" db="EMBL/GenBank/DDBJ databases">
        <authorList>
            <person name="Castelo-Branco R."/>
            <person name="Eusebio N."/>
            <person name="Adriana R."/>
            <person name="Vieira A."/>
            <person name="Brugerolle De Fraissinette N."/>
            <person name="Rezende De Castro R."/>
            <person name="Schneider M.P."/>
            <person name="Vasconcelos V."/>
            <person name="Leao P.N."/>
        </authorList>
    </citation>
    <scope>NUCLEOTIDE SEQUENCE [LARGE SCALE GENOMIC DNA]</scope>
    <source>
        <strain evidence="1 2">LEGE 06123</strain>
    </source>
</reference>
<evidence type="ECO:0008006" key="3">
    <source>
        <dbReference type="Google" id="ProtNLM"/>
    </source>
</evidence>